<dbReference type="InterPro" id="IPR003646">
    <property type="entry name" value="SH3-like_bac-type"/>
</dbReference>
<dbReference type="PANTHER" id="PTHR47053">
    <property type="entry name" value="MUREIN DD-ENDOPEPTIDASE MEPH-RELATED"/>
    <property type="match status" value="1"/>
</dbReference>
<gene>
    <name evidence="7" type="ORF">SDC9_71131</name>
</gene>
<feature type="domain" description="NlpC/P60" evidence="6">
    <location>
        <begin position="185"/>
        <end position="316"/>
    </location>
</feature>
<dbReference type="Pfam" id="PF08239">
    <property type="entry name" value="SH3_3"/>
    <property type="match status" value="1"/>
</dbReference>
<keyword evidence="4" id="KW-0788">Thiol protease</keyword>
<evidence type="ECO:0000259" key="6">
    <source>
        <dbReference type="PROSITE" id="PS51935"/>
    </source>
</evidence>
<dbReference type="EMBL" id="VSSQ01004312">
    <property type="protein sequence ID" value="MPM24648.1"/>
    <property type="molecule type" value="Genomic_DNA"/>
</dbReference>
<dbReference type="AlphaFoldDB" id="A0A644Y9P6"/>
<keyword evidence="3" id="KW-0378">Hydrolase</keyword>
<dbReference type="SUPFAM" id="SSF54001">
    <property type="entry name" value="Cysteine proteinases"/>
    <property type="match status" value="1"/>
</dbReference>
<sequence length="340" mass="38186">MQHKNFIESIIMKSVILFSVLLILLQSACSHDTKKTAPIDKTYGIVNISVANLHSKPAYSSETTTQLLLGAPLLILQREGNWYQIKTTEGYMAWIPGNAFVKLDSLAYFEDSKKEKKIIFTDDYGFAYEFPDINKQRASDLVFGSILKYEENAGSFYKVSFPDGRNAFVLKSHADIYDHWLSTRQVNADSIAKTALSLKGIPYMWGGTSVKALDCSGFTKTVFMKHGIILLRDASQQAATGIPVDISQGYGNLQIGDLMFFGKKASKDKKERIRHVAIYLGNRFFIQAVGYIRVSSLNPKSPLYDKKNTREFIRATRITGAVGTKGIKSMDDYYIIDKND</sequence>
<evidence type="ECO:0000256" key="2">
    <source>
        <dbReference type="ARBA" id="ARBA00022670"/>
    </source>
</evidence>
<evidence type="ECO:0000313" key="7">
    <source>
        <dbReference type="EMBL" id="MPM24648.1"/>
    </source>
</evidence>
<dbReference type="Gene3D" id="3.90.1720.10">
    <property type="entry name" value="endopeptidase domain like (from Nostoc punctiforme)"/>
    <property type="match status" value="1"/>
</dbReference>
<feature type="domain" description="SH3b" evidence="5">
    <location>
        <begin position="41"/>
        <end position="104"/>
    </location>
</feature>
<evidence type="ECO:0008006" key="8">
    <source>
        <dbReference type="Google" id="ProtNLM"/>
    </source>
</evidence>
<keyword evidence="2" id="KW-0645">Protease</keyword>
<dbReference type="GO" id="GO:0006508">
    <property type="term" value="P:proteolysis"/>
    <property type="evidence" value="ECO:0007669"/>
    <property type="project" value="UniProtKB-KW"/>
</dbReference>
<evidence type="ECO:0000259" key="5">
    <source>
        <dbReference type="PROSITE" id="PS51781"/>
    </source>
</evidence>
<accession>A0A644Y9P6</accession>
<dbReference type="PROSITE" id="PS51781">
    <property type="entry name" value="SH3B"/>
    <property type="match status" value="1"/>
</dbReference>
<dbReference type="GO" id="GO:0008234">
    <property type="term" value="F:cysteine-type peptidase activity"/>
    <property type="evidence" value="ECO:0007669"/>
    <property type="project" value="UniProtKB-KW"/>
</dbReference>
<protein>
    <recommendedName>
        <fullName evidence="8">NlpC/P60 domain-containing protein</fullName>
    </recommendedName>
</protein>
<comment type="caution">
    <text evidence="7">The sequence shown here is derived from an EMBL/GenBank/DDBJ whole genome shotgun (WGS) entry which is preliminary data.</text>
</comment>
<dbReference type="InterPro" id="IPR051202">
    <property type="entry name" value="Peptidase_C40"/>
</dbReference>
<evidence type="ECO:0000256" key="4">
    <source>
        <dbReference type="ARBA" id="ARBA00022807"/>
    </source>
</evidence>
<dbReference type="InterPro" id="IPR038765">
    <property type="entry name" value="Papain-like_cys_pep_sf"/>
</dbReference>
<evidence type="ECO:0000256" key="1">
    <source>
        <dbReference type="ARBA" id="ARBA00007074"/>
    </source>
</evidence>
<dbReference type="PANTHER" id="PTHR47053:SF1">
    <property type="entry name" value="MUREIN DD-ENDOPEPTIDASE MEPH-RELATED"/>
    <property type="match status" value="1"/>
</dbReference>
<dbReference type="InterPro" id="IPR000064">
    <property type="entry name" value="NLP_P60_dom"/>
</dbReference>
<comment type="similarity">
    <text evidence="1">Belongs to the peptidase C40 family.</text>
</comment>
<evidence type="ECO:0000256" key="3">
    <source>
        <dbReference type="ARBA" id="ARBA00022801"/>
    </source>
</evidence>
<dbReference type="PROSITE" id="PS51935">
    <property type="entry name" value="NLPC_P60"/>
    <property type="match status" value="1"/>
</dbReference>
<name>A0A644Y9P6_9ZZZZ</name>
<dbReference type="Gene3D" id="2.30.30.40">
    <property type="entry name" value="SH3 Domains"/>
    <property type="match status" value="2"/>
</dbReference>
<organism evidence="7">
    <name type="scientific">bioreactor metagenome</name>
    <dbReference type="NCBI Taxonomy" id="1076179"/>
    <lineage>
        <taxon>unclassified sequences</taxon>
        <taxon>metagenomes</taxon>
        <taxon>ecological metagenomes</taxon>
    </lineage>
</organism>
<reference evidence="7" key="1">
    <citation type="submission" date="2019-08" db="EMBL/GenBank/DDBJ databases">
        <authorList>
            <person name="Kucharzyk K."/>
            <person name="Murdoch R.W."/>
            <person name="Higgins S."/>
            <person name="Loffler F."/>
        </authorList>
    </citation>
    <scope>NUCLEOTIDE SEQUENCE</scope>
</reference>
<dbReference type="Pfam" id="PF00877">
    <property type="entry name" value="NLPC_P60"/>
    <property type="match status" value="1"/>
</dbReference>
<proteinExistence type="inferred from homology"/>